<reference evidence="2 3" key="1">
    <citation type="submission" date="2018-11" db="EMBL/GenBank/DDBJ databases">
        <authorList>
            <person name="Peiro R."/>
            <person name="Begona"/>
            <person name="Cbmso G."/>
            <person name="Lopez M."/>
            <person name="Gonzalez S."/>
            <person name="Sacristan E."/>
            <person name="Castillo E."/>
        </authorList>
    </citation>
    <scope>NUCLEOTIDE SEQUENCE [LARGE SCALE GENOMIC DNA]</scope>
    <source>
        <strain evidence="2">Brev_genome</strain>
    </source>
</reference>
<protein>
    <submittedName>
        <fullName evidence="1">DUF4908 domain-containing protein</fullName>
    </submittedName>
</protein>
<evidence type="ECO:0000313" key="3">
    <source>
        <dbReference type="Proteomes" id="UP000289220"/>
    </source>
</evidence>
<gene>
    <name evidence="2" type="ORF">BREV_BREV_02621</name>
    <name evidence="1" type="ORF">GYM46_11275</name>
</gene>
<dbReference type="InterPro" id="IPR032591">
    <property type="entry name" value="DUF4908"/>
</dbReference>
<dbReference type="EMBL" id="CP048751">
    <property type="protein sequence ID" value="QIH73483.1"/>
    <property type="molecule type" value="Genomic_DNA"/>
</dbReference>
<evidence type="ECO:0000313" key="4">
    <source>
        <dbReference type="Proteomes" id="UP000501325"/>
    </source>
</evidence>
<dbReference type="KEGG" id="bmed:GYM46_11275"/>
<dbReference type="Proteomes" id="UP000501325">
    <property type="component" value="Chromosome"/>
</dbReference>
<dbReference type="Proteomes" id="UP000289220">
    <property type="component" value="Unassembled WGS sequence"/>
</dbReference>
<keyword evidence="3" id="KW-1185">Reference proteome</keyword>
<proteinExistence type="predicted"/>
<organism evidence="2 3">
    <name type="scientific">Brevundimonas mediterranea</name>
    <dbReference type="NCBI Taxonomy" id="74329"/>
    <lineage>
        <taxon>Bacteria</taxon>
        <taxon>Pseudomonadati</taxon>
        <taxon>Pseudomonadota</taxon>
        <taxon>Alphaproteobacteria</taxon>
        <taxon>Caulobacterales</taxon>
        <taxon>Caulobacteraceae</taxon>
        <taxon>Brevundimonas</taxon>
    </lineage>
</organism>
<evidence type="ECO:0000313" key="2">
    <source>
        <dbReference type="EMBL" id="VDC51270.1"/>
    </source>
</evidence>
<sequence length="256" mass="27189">MKLTETDWAKKSPRVTAMALAAVVTVGLSVAAPAVLPSDCHAQSRRNLPPSARYVAGTGQGFVLDVTGSRPLLRFDRSTEIWVLRPAPAPRGDIVYRNDNGDQVLRVTADGGMTLYTTTAPQGSPVSPSGEAAPLLAPALTAVQLWNYIIRQSDRASRALGRLVVVDVDIQPGSEAVAADALSTAVDAIARMARSPALRREADKIRRIEIVDQGRGPQATFSRGVLRIVIMPRAGVAGRPSSALIVRVVADDVLSR</sequence>
<reference evidence="1 4" key="2">
    <citation type="submission" date="2020-01" db="EMBL/GenBank/DDBJ databases">
        <authorList>
            <person name="Wang S."/>
        </authorList>
    </citation>
    <scope>NUCLEOTIDE SEQUENCE [LARGE SCALE GENOMIC DNA]</scope>
    <source>
        <strain evidence="1 4">D151-2-6</strain>
    </source>
</reference>
<name>A0A6G7EIV2_9CAUL</name>
<evidence type="ECO:0000313" key="1">
    <source>
        <dbReference type="EMBL" id="QIH73483.1"/>
    </source>
</evidence>
<dbReference type="EMBL" id="UXHF01000064">
    <property type="protein sequence ID" value="VDC51270.1"/>
    <property type="molecule type" value="Genomic_DNA"/>
</dbReference>
<dbReference type="AlphaFoldDB" id="A0A6G7EIV2"/>
<accession>A0A6G7EIV2</accession>
<dbReference type="Pfam" id="PF16252">
    <property type="entry name" value="DUF4908"/>
    <property type="match status" value="1"/>
</dbReference>